<dbReference type="Pfam" id="PF00512">
    <property type="entry name" value="HisKA"/>
    <property type="match status" value="1"/>
</dbReference>
<dbReference type="InterPro" id="IPR003661">
    <property type="entry name" value="HisK_dim/P_dom"/>
</dbReference>
<feature type="coiled-coil region" evidence="7">
    <location>
        <begin position="197"/>
        <end position="224"/>
    </location>
</feature>
<dbReference type="CDD" id="cd00082">
    <property type="entry name" value="HisKA"/>
    <property type="match status" value="1"/>
</dbReference>
<evidence type="ECO:0000256" key="8">
    <source>
        <dbReference type="SAM" id="MobiDB-lite"/>
    </source>
</evidence>
<dbReference type="SUPFAM" id="SSF55781">
    <property type="entry name" value="GAF domain-like"/>
    <property type="match status" value="1"/>
</dbReference>
<evidence type="ECO:0000313" key="10">
    <source>
        <dbReference type="EMBL" id="GLC23557.1"/>
    </source>
</evidence>
<dbReference type="GO" id="GO:0000155">
    <property type="term" value="F:phosphorelay sensor kinase activity"/>
    <property type="evidence" value="ECO:0007669"/>
    <property type="project" value="InterPro"/>
</dbReference>
<keyword evidence="3" id="KW-0597">Phosphoprotein</keyword>
<dbReference type="InterPro" id="IPR003594">
    <property type="entry name" value="HATPase_dom"/>
</dbReference>
<gene>
    <name evidence="10" type="ORF">rosag_00700</name>
</gene>
<dbReference type="InterPro" id="IPR036097">
    <property type="entry name" value="HisK_dim/P_sf"/>
</dbReference>
<dbReference type="SUPFAM" id="SSF47384">
    <property type="entry name" value="Homodimeric domain of signal transducing histidine kinase"/>
    <property type="match status" value="1"/>
</dbReference>
<dbReference type="InterPro" id="IPR005467">
    <property type="entry name" value="His_kinase_dom"/>
</dbReference>
<keyword evidence="7" id="KW-0175">Coiled coil</keyword>
<name>A0AA37Q2T4_9BACT</name>
<reference evidence="10" key="1">
    <citation type="submission" date="2022-08" db="EMBL/GenBank/DDBJ databases">
        <title>Draft genome sequencing of Roseisolibacter agri AW1220.</title>
        <authorList>
            <person name="Tobiishi Y."/>
            <person name="Tonouchi A."/>
        </authorList>
    </citation>
    <scope>NUCLEOTIDE SEQUENCE</scope>
    <source>
        <strain evidence="10">AW1220</strain>
    </source>
</reference>
<dbReference type="CDD" id="cd16922">
    <property type="entry name" value="HATPase_EvgS-ArcB-TorS-like"/>
    <property type="match status" value="1"/>
</dbReference>
<accession>A0AA37Q2T4</accession>
<dbReference type="EMBL" id="BRXS01000001">
    <property type="protein sequence ID" value="GLC23557.1"/>
    <property type="molecule type" value="Genomic_DNA"/>
</dbReference>
<protein>
    <recommendedName>
        <fullName evidence="2">histidine kinase</fullName>
        <ecNumber evidence="2">2.7.13.3</ecNumber>
    </recommendedName>
</protein>
<comment type="catalytic activity">
    <reaction evidence="1">
        <text>ATP + protein L-histidine = ADP + protein N-phospho-L-histidine.</text>
        <dbReference type="EC" id="2.7.13.3"/>
    </reaction>
</comment>
<dbReference type="PROSITE" id="PS50109">
    <property type="entry name" value="HIS_KIN"/>
    <property type="match status" value="1"/>
</dbReference>
<dbReference type="SUPFAM" id="SSF55874">
    <property type="entry name" value="ATPase domain of HSP90 chaperone/DNA topoisomerase II/histidine kinase"/>
    <property type="match status" value="1"/>
</dbReference>
<evidence type="ECO:0000256" key="4">
    <source>
        <dbReference type="ARBA" id="ARBA00022679"/>
    </source>
</evidence>
<keyword evidence="5" id="KW-0418">Kinase</keyword>
<evidence type="ECO:0000256" key="5">
    <source>
        <dbReference type="ARBA" id="ARBA00022777"/>
    </source>
</evidence>
<dbReference type="PANTHER" id="PTHR43711">
    <property type="entry name" value="TWO-COMPONENT HISTIDINE KINASE"/>
    <property type="match status" value="1"/>
</dbReference>
<comment type="caution">
    <text evidence="10">The sequence shown here is derived from an EMBL/GenBank/DDBJ whole genome shotgun (WGS) entry which is preliminary data.</text>
</comment>
<dbReference type="RefSeq" id="WP_284347993.1">
    <property type="nucleotide sequence ID" value="NZ_BRXS01000001.1"/>
</dbReference>
<dbReference type="InterPro" id="IPR003018">
    <property type="entry name" value="GAF"/>
</dbReference>
<evidence type="ECO:0000256" key="7">
    <source>
        <dbReference type="SAM" id="Coils"/>
    </source>
</evidence>
<dbReference type="SMART" id="SM00065">
    <property type="entry name" value="GAF"/>
    <property type="match status" value="1"/>
</dbReference>
<evidence type="ECO:0000256" key="1">
    <source>
        <dbReference type="ARBA" id="ARBA00000085"/>
    </source>
</evidence>
<feature type="region of interest" description="Disordered" evidence="8">
    <location>
        <begin position="449"/>
        <end position="496"/>
    </location>
</feature>
<feature type="domain" description="Histidine kinase" evidence="9">
    <location>
        <begin position="224"/>
        <end position="449"/>
    </location>
</feature>
<dbReference type="SMART" id="SM00388">
    <property type="entry name" value="HisKA"/>
    <property type="match status" value="1"/>
</dbReference>
<keyword evidence="11" id="KW-1185">Reference proteome</keyword>
<dbReference type="AlphaFoldDB" id="A0AA37Q2T4"/>
<organism evidence="10 11">
    <name type="scientific">Roseisolibacter agri</name>
    <dbReference type="NCBI Taxonomy" id="2014610"/>
    <lineage>
        <taxon>Bacteria</taxon>
        <taxon>Pseudomonadati</taxon>
        <taxon>Gemmatimonadota</taxon>
        <taxon>Gemmatimonadia</taxon>
        <taxon>Gemmatimonadales</taxon>
        <taxon>Gemmatimonadaceae</taxon>
        <taxon>Roseisolibacter</taxon>
    </lineage>
</organism>
<dbReference type="SMART" id="SM00387">
    <property type="entry name" value="HATPase_c"/>
    <property type="match status" value="1"/>
</dbReference>
<keyword evidence="6" id="KW-0902">Two-component regulatory system</keyword>
<dbReference type="PRINTS" id="PR00344">
    <property type="entry name" value="BCTRLSENSOR"/>
</dbReference>
<dbReference type="EC" id="2.7.13.3" evidence="2"/>
<evidence type="ECO:0000259" key="9">
    <source>
        <dbReference type="PROSITE" id="PS50109"/>
    </source>
</evidence>
<evidence type="ECO:0000313" key="11">
    <source>
        <dbReference type="Proteomes" id="UP001161325"/>
    </source>
</evidence>
<dbReference type="InterPro" id="IPR036890">
    <property type="entry name" value="HATPase_C_sf"/>
</dbReference>
<dbReference type="Gene3D" id="3.30.450.40">
    <property type="match status" value="1"/>
</dbReference>
<dbReference type="Gene3D" id="1.10.287.130">
    <property type="match status" value="1"/>
</dbReference>
<feature type="compositionally biased region" description="Basic and acidic residues" evidence="8">
    <location>
        <begin position="476"/>
        <end position="487"/>
    </location>
</feature>
<keyword evidence="4" id="KW-0808">Transferase</keyword>
<proteinExistence type="predicted"/>
<dbReference type="Pfam" id="PF02518">
    <property type="entry name" value="HATPase_c"/>
    <property type="match status" value="1"/>
</dbReference>
<dbReference type="InterPro" id="IPR029016">
    <property type="entry name" value="GAF-like_dom_sf"/>
</dbReference>
<evidence type="ECO:0000256" key="3">
    <source>
        <dbReference type="ARBA" id="ARBA00022553"/>
    </source>
</evidence>
<sequence length="496" mass="53497">MADIQVERVRVSGDASQAAAMQVAHVSVDRLRGLLAISAALARAFTALEVAEAVARHAVPVVGASSSIVALVSADGRWLERIGLGGFPADVRADWERSPIEQPLPVADAVRTGAPVLLTSRAEMVERYPDTASLWSRVGAHALATFPLASDARPFGAIAFRFSEPRTFRSDDDLEFLQAVAQQCAVALERARLFDAERLARAAAEEARREADEANRAKSEFLARMSHELRTPLNAIGGHLQLVEMGIHGPVTDAQREAFDRVARAQRHLLGLINDVLNLARLESGRVEFALEPTRVLDVLADVRPMVEPQLAAKGIAFEVSLPDDAGAGIPVWADREKLVQVLLNLLDNAVKFTAPGGRVVLEFGARPRHPHEAIVRVHDTGVGIPADRLAAVFEPFVQVSTGLTRAHQGTGLGLAISRDLARGMGGELSAESALGAGSTFTLVLRRTHAPDGQAIDRRSGAPRRGSSERRRRGDRRGETRGRREPPSPRPGSELW</sequence>
<evidence type="ECO:0000256" key="6">
    <source>
        <dbReference type="ARBA" id="ARBA00023012"/>
    </source>
</evidence>
<dbReference type="Pfam" id="PF13185">
    <property type="entry name" value="GAF_2"/>
    <property type="match status" value="1"/>
</dbReference>
<dbReference type="Gene3D" id="3.30.565.10">
    <property type="entry name" value="Histidine kinase-like ATPase, C-terminal domain"/>
    <property type="match status" value="1"/>
</dbReference>
<dbReference type="InterPro" id="IPR004358">
    <property type="entry name" value="Sig_transdc_His_kin-like_C"/>
</dbReference>
<dbReference type="InterPro" id="IPR050736">
    <property type="entry name" value="Sensor_HK_Regulatory"/>
</dbReference>
<dbReference type="PANTHER" id="PTHR43711:SF29">
    <property type="entry name" value="HISTIDINE KINASE"/>
    <property type="match status" value="1"/>
</dbReference>
<dbReference type="Proteomes" id="UP001161325">
    <property type="component" value="Unassembled WGS sequence"/>
</dbReference>
<evidence type="ECO:0000256" key="2">
    <source>
        <dbReference type="ARBA" id="ARBA00012438"/>
    </source>
</evidence>